<dbReference type="EMBL" id="KL596653">
    <property type="protein sequence ID" value="KER30917.1"/>
    <property type="molecule type" value="Genomic_DNA"/>
</dbReference>
<protein>
    <submittedName>
        <fullName evidence="1">Uncharacterized protein</fullName>
    </submittedName>
</protein>
<accession>A0A074ZY54</accession>
<reference evidence="1 2" key="1">
    <citation type="submission" date="2013-11" db="EMBL/GenBank/DDBJ databases">
        <title>Opisthorchis viverrini - life in the bile duct.</title>
        <authorList>
            <person name="Young N.D."/>
            <person name="Nagarajan N."/>
            <person name="Lin S.J."/>
            <person name="Korhonen P.K."/>
            <person name="Jex A.R."/>
            <person name="Hall R.S."/>
            <person name="Safavi-Hemami H."/>
            <person name="Kaewkong W."/>
            <person name="Bertrand D."/>
            <person name="Gao S."/>
            <person name="Seet Q."/>
            <person name="Wongkham S."/>
            <person name="Teh B.T."/>
            <person name="Wongkham C."/>
            <person name="Intapan P.M."/>
            <person name="Maleewong W."/>
            <person name="Yang X."/>
            <person name="Hu M."/>
            <person name="Wang Z."/>
            <person name="Hofmann A."/>
            <person name="Sternberg P.W."/>
            <person name="Tan P."/>
            <person name="Wang J."/>
            <person name="Gasser R.B."/>
        </authorList>
    </citation>
    <scope>NUCLEOTIDE SEQUENCE [LARGE SCALE GENOMIC DNA]</scope>
</reference>
<proteinExistence type="predicted"/>
<sequence length="73" mass="8173">MPESPWGGEKRRVTDGRLGSADILTYQRMSSFGPYPARDTVNLSRGQPSLITKHHIIWTDLSRAGYGPNEDMP</sequence>
<organism evidence="1 2">
    <name type="scientific">Opisthorchis viverrini</name>
    <name type="common">Southeast Asian liver fluke</name>
    <dbReference type="NCBI Taxonomy" id="6198"/>
    <lineage>
        <taxon>Eukaryota</taxon>
        <taxon>Metazoa</taxon>
        <taxon>Spiralia</taxon>
        <taxon>Lophotrochozoa</taxon>
        <taxon>Platyhelminthes</taxon>
        <taxon>Trematoda</taxon>
        <taxon>Digenea</taxon>
        <taxon>Opisthorchiida</taxon>
        <taxon>Opisthorchiata</taxon>
        <taxon>Opisthorchiidae</taxon>
        <taxon>Opisthorchis</taxon>
    </lineage>
</organism>
<dbReference type="RefSeq" id="XP_009165309.1">
    <property type="nucleotide sequence ID" value="XM_009167045.1"/>
</dbReference>
<evidence type="ECO:0000313" key="1">
    <source>
        <dbReference type="EMBL" id="KER30917.1"/>
    </source>
</evidence>
<dbReference type="AlphaFoldDB" id="A0A074ZY54"/>
<gene>
    <name evidence="1" type="ORF">T265_02730</name>
</gene>
<keyword evidence="2" id="KW-1185">Reference proteome</keyword>
<dbReference type="Proteomes" id="UP000054324">
    <property type="component" value="Unassembled WGS sequence"/>
</dbReference>
<dbReference type="OrthoDB" id="10512014at2759"/>
<evidence type="ECO:0000313" key="2">
    <source>
        <dbReference type="Proteomes" id="UP000054324"/>
    </source>
</evidence>
<name>A0A074ZY54_OPIVI</name>
<dbReference type="CTD" id="20316918"/>
<dbReference type="GeneID" id="20316918"/>
<dbReference type="KEGG" id="ovi:T265_02730"/>